<comment type="caution">
    <text evidence="8">The sequence shown here is derived from an EMBL/GenBank/DDBJ whole genome shotgun (WGS) entry which is preliminary data.</text>
</comment>
<evidence type="ECO:0000256" key="4">
    <source>
        <dbReference type="ARBA" id="ARBA00023136"/>
    </source>
</evidence>
<feature type="transmembrane region" description="Helical" evidence="6">
    <location>
        <begin position="327"/>
        <end position="346"/>
    </location>
</feature>
<accession>A0A9P9H8V5</accession>
<dbReference type="InterPro" id="IPR011701">
    <property type="entry name" value="MFS"/>
</dbReference>
<dbReference type="Gene3D" id="1.20.1250.20">
    <property type="entry name" value="MFS general substrate transporter like domains"/>
    <property type="match status" value="1"/>
</dbReference>
<evidence type="ECO:0000256" key="5">
    <source>
        <dbReference type="ARBA" id="ARBA00023180"/>
    </source>
</evidence>
<keyword evidence="2 6" id="KW-0812">Transmembrane</keyword>
<organism evidence="8 9">
    <name type="scientific">Fusarium solani</name>
    <name type="common">Filamentous fungus</name>
    <dbReference type="NCBI Taxonomy" id="169388"/>
    <lineage>
        <taxon>Eukaryota</taxon>
        <taxon>Fungi</taxon>
        <taxon>Dikarya</taxon>
        <taxon>Ascomycota</taxon>
        <taxon>Pezizomycotina</taxon>
        <taxon>Sordariomycetes</taxon>
        <taxon>Hypocreomycetidae</taxon>
        <taxon>Hypocreales</taxon>
        <taxon>Nectriaceae</taxon>
        <taxon>Fusarium</taxon>
        <taxon>Fusarium solani species complex</taxon>
    </lineage>
</organism>
<dbReference type="InterPro" id="IPR036259">
    <property type="entry name" value="MFS_trans_sf"/>
</dbReference>
<keyword evidence="9" id="KW-1185">Reference proteome</keyword>
<evidence type="ECO:0000259" key="7">
    <source>
        <dbReference type="PROSITE" id="PS50850"/>
    </source>
</evidence>
<dbReference type="Pfam" id="PF07690">
    <property type="entry name" value="MFS_1"/>
    <property type="match status" value="1"/>
</dbReference>
<feature type="transmembrane region" description="Helical" evidence="6">
    <location>
        <begin position="299"/>
        <end position="320"/>
    </location>
</feature>
<dbReference type="OrthoDB" id="6770063at2759"/>
<dbReference type="PANTHER" id="PTHR23501">
    <property type="entry name" value="MAJOR FACILITATOR SUPERFAMILY"/>
    <property type="match status" value="1"/>
</dbReference>
<evidence type="ECO:0000256" key="6">
    <source>
        <dbReference type="SAM" id="Phobius"/>
    </source>
</evidence>
<evidence type="ECO:0000256" key="1">
    <source>
        <dbReference type="ARBA" id="ARBA00004141"/>
    </source>
</evidence>
<dbReference type="AlphaFoldDB" id="A0A9P9H8V5"/>
<feature type="transmembrane region" description="Helical" evidence="6">
    <location>
        <begin position="147"/>
        <end position="169"/>
    </location>
</feature>
<feature type="transmembrane region" description="Helical" evidence="6">
    <location>
        <begin position="223"/>
        <end position="242"/>
    </location>
</feature>
<keyword evidence="5" id="KW-0325">Glycoprotein</keyword>
<sequence>MLTIKGTFLGSSDNSLVMATHPTIASEFDALGMSSWLLTAFSLGGATTQITVSKLGEIFGRKQVVLTAHVAFALGCGVGQSMWQVILARLLSGSAGAGLGVLTSLVITDLVPLREVAVWRSYVNVASTLGRSVGAPLGGWLADAIGWRWSFIGQGPLILLAALFVWISFPGQLSQGEQRQTTLALSRRLARIDWAGAFLLALTIASVLLPLEIGGVNVPWSHPIILCLFAGHHLFLAGFIYIETRLVQEPIIDLSIFRDKHVLGCFGIMFLQISAQIGLMFSVPLYFKVTAGASNAEAGARLFPAALGNTVAGIMAGIFIKRTGNHQALLITGTLLSVFGYLLIILRWHGNTNWLESLYILVSGFGTGFVQSAVFISLQSAVEKTQLTAAISCLYLSVALGSTQGLAMINAVLQMAVRRNLGRRLADIGLDPVRRDKIIADALDDVSYIRDAPAQIAKAITTSYVHALESTHCK</sequence>
<feature type="transmembrane region" description="Helical" evidence="6">
    <location>
        <begin position="390"/>
        <end position="413"/>
    </location>
</feature>
<dbReference type="PANTHER" id="PTHR23501:SF33">
    <property type="entry name" value="MAJOR FACILITATOR SUPERFAMILY (MFS) PROFILE DOMAIN-CONTAINING PROTEIN"/>
    <property type="match status" value="1"/>
</dbReference>
<gene>
    <name evidence="8" type="ORF">B0J15DRAFT_397925</name>
</gene>
<keyword evidence="4 6" id="KW-0472">Membrane</keyword>
<evidence type="ECO:0000313" key="9">
    <source>
        <dbReference type="Proteomes" id="UP000736672"/>
    </source>
</evidence>
<reference evidence="8" key="1">
    <citation type="journal article" date="2021" name="Nat. Commun.">
        <title>Genetic determinants of endophytism in the Arabidopsis root mycobiome.</title>
        <authorList>
            <person name="Mesny F."/>
            <person name="Miyauchi S."/>
            <person name="Thiergart T."/>
            <person name="Pickel B."/>
            <person name="Atanasova L."/>
            <person name="Karlsson M."/>
            <person name="Huettel B."/>
            <person name="Barry K.W."/>
            <person name="Haridas S."/>
            <person name="Chen C."/>
            <person name="Bauer D."/>
            <person name="Andreopoulos W."/>
            <person name="Pangilinan J."/>
            <person name="LaButti K."/>
            <person name="Riley R."/>
            <person name="Lipzen A."/>
            <person name="Clum A."/>
            <person name="Drula E."/>
            <person name="Henrissat B."/>
            <person name="Kohler A."/>
            <person name="Grigoriev I.V."/>
            <person name="Martin F.M."/>
            <person name="Hacquard S."/>
        </authorList>
    </citation>
    <scope>NUCLEOTIDE SEQUENCE</scope>
    <source>
        <strain evidence="8">FSSC 5 MPI-SDFR-AT-0091</strain>
    </source>
</reference>
<evidence type="ECO:0000313" key="8">
    <source>
        <dbReference type="EMBL" id="KAH7253279.1"/>
    </source>
</evidence>
<evidence type="ECO:0000256" key="3">
    <source>
        <dbReference type="ARBA" id="ARBA00022989"/>
    </source>
</evidence>
<dbReference type="SUPFAM" id="SSF103473">
    <property type="entry name" value="MFS general substrate transporter"/>
    <property type="match status" value="1"/>
</dbReference>
<keyword evidence="3 6" id="KW-1133">Transmembrane helix</keyword>
<dbReference type="PROSITE" id="PS50850">
    <property type="entry name" value="MFS"/>
    <property type="match status" value="1"/>
</dbReference>
<proteinExistence type="predicted"/>
<evidence type="ECO:0000256" key="2">
    <source>
        <dbReference type="ARBA" id="ARBA00022692"/>
    </source>
</evidence>
<feature type="transmembrane region" description="Helical" evidence="6">
    <location>
        <begin position="262"/>
        <end position="287"/>
    </location>
</feature>
<feature type="transmembrane region" description="Helical" evidence="6">
    <location>
        <begin position="190"/>
        <end position="211"/>
    </location>
</feature>
<dbReference type="Gene3D" id="1.20.1720.10">
    <property type="entry name" value="Multidrug resistance protein D"/>
    <property type="match status" value="1"/>
</dbReference>
<dbReference type="GO" id="GO:0015174">
    <property type="term" value="F:basic amino acid transmembrane transporter activity"/>
    <property type="evidence" value="ECO:0007669"/>
    <property type="project" value="TreeGrafter"/>
</dbReference>
<protein>
    <submittedName>
        <fullName evidence="8">Major facilitator superfamily domain-containing protein</fullName>
    </submittedName>
</protein>
<feature type="domain" description="Major facilitator superfamily (MFS) profile" evidence="7">
    <location>
        <begin position="1"/>
        <end position="474"/>
    </location>
</feature>
<dbReference type="InterPro" id="IPR020846">
    <property type="entry name" value="MFS_dom"/>
</dbReference>
<name>A0A9P9H8V5_FUSSL</name>
<dbReference type="Proteomes" id="UP000736672">
    <property type="component" value="Unassembled WGS sequence"/>
</dbReference>
<feature type="transmembrane region" description="Helical" evidence="6">
    <location>
        <begin position="358"/>
        <end position="378"/>
    </location>
</feature>
<dbReference type="GO" id="GO:0000329">
    <property type="term" value="C:fungal-type vacuole membrane"/>
    <property type="evidence" value="ECO:0007669"/>
    <property type="project" value="TreeGrafter"/>
</dbReference>
<comment type="subcellular location">
    <subcellularLocation>
        <location evidence="1">Membrane</location>
        <topology evidence="1">Multi-pass membrane protein</topology>
    </subcellularLocation>
</comment>
<dbReference type="EMBL" id="JAGTJS010000011">
    <property type="protein sequence ID" value="KAH7253279.1"/>
    <property type="molecule type" value="Genomic_DNA"/>
</dbReference>
<feature type="transmembrane region" description="Helical" evidence="6">
    <location>
        <begin position="89"/>
        <end position="110"/>
    </location>
</feature>